<evidence type="ECO:0000256" key="3">
    <source>
        <dbReference type="SAM" id="SignalP"/>
    </source>
</evidence>
<evidence type="ECO:0000256" key="2">
    <source>
        <dbReference type="SAM" id="Phobius"/>
    </source>
</evidence>
<dbReference type="InterPro" id="IPR002656">
    <property type="entry name" value="Acyl_transf_3_dom"/>
</dbReference>
<evidence type="ECO:0000313" key="7">
    <source>
        <dbReference type="Proteomes" id="UP001154114"/>
    </source>
</evidence>
<evidence type="ECO:0000259" key="5">
    <source>
        <dbReference type="Pfam" id="PF20146"/>
    </source>
</evidence>
<feature type="transmembrane region" description="Helical" evidence="2">
    <location>
        <begin position="466"/>
        <end position="489"/>
    </location>
</feature>
<feature type="transmembrane region" description="Helical" evidence="2">
    <location>
        <begin position="339"/>
        <end position="358"/>
    </location>
</feature>
<keyword evidence="7" id="KW-1185">Reference proteome</keyword>
<dbReference type="Proteomes" id="UP001154114">
    <property type="component" value="Chromosome 25"/>
</dbReference>
<dbReference type="Pfam" id="PF20146">
    <property type="entry name" value="NRF"/>
    <property type="match status" value="1"/>
</dbReference>
<evidence type="ECO:0000256" key="1">
    <source>
        <dbReference type="SAM" id="MobiDB-lite"/>
    </source>
</evidence>
<dbReference type="EMBL" id="LR824028">
    <property type="protein sequence ID" value="CAH0598183.1"/>
    <property type="molecule type" value="Genomic_DNA"/>
</dbReference>
<feature type="signal peptide" evidence="3">
    <location>
        <begin position="1"/>
        <end position="21"/>
    </location>
</feature>
<dbReference type="PANTHER" id="PTHR11161">
    <property type="entry name" value="O-ACYLTRANSFERASE"/>
    <property type="match status" value="1"/>
</dbReference>
<feature type="transmembrane region" description="Helical" evidence="2">
    <location>
        <begin position="439"/>
        <end position="459"/>
    </location>
</feature>
<dbReference type="GO" id="GO:0016747">
    <property type="term" value="F:acyltransferase activity, transferring groups other than amino-acyl groups"/>
    <property type="evidence" value="ECO:0007669"/>
    <property type="project" value="InterPro"/>
</dbReference>
<feature type="compositionally biased region" description="Basic and acidic residues" evidence="1">
    <location>
        <begin position="703"/>
        <end position="716"/>
    </location>
</feature>
<evidence type="ECO:0000259" key="4">
    <source>
        <dbReference type="Pfam" id="PF01757"/>
    </source>
</evidence>
<feature type="transmembrane region" description="Helical" evidence="2">
    <location>
        <begin position="234"/>
        <end position="256"/>
    </location>
</feature>
<feature type="domain" description="Nose resistant-to-fluoxetine protein N-terminal" evidence="5">
    <location>
        <begin position="82"/>
        <end position="202"/>
    </location>
</feature>
<name>A0A9P0C0B8_CHRIL</name>
<keyword evidence="2" id="KW-0812">Transmembrane</keyword>
<keyword evidence="3" id="KW-0732">Signal</keyword>
<dbReference type="InterPro" id="IPR052728">
    <property type="entry name" value="O2_lipid_transport_reg"/>
</dbReference>
<feature type="transmembrane region" description="Helical" evidence="2">
    <location>
        <begin position="595"/>
        <end position="614"/>
    </location>
</feature>
<keyword evidence="2" id="KW-1133">Transmembrane helix</keyword>
<feature type="transmembrane region" description="Helical" evidence="2">
    <location>
        <begin position="554"/>
        <end position="575"/>
    </location>
</feature>
<dbReference type="PANTHER" id="PTHR11161:SF71">
    <property type="entry name" value="NOSE RESISTANT-TO-FLUOXETINE PROTEIN N-TERMINAL DOMAIN-CONTAINING PROTEIN"/>
    <property type="match status" value="1"/>
</dbReference>
<feature type="transmembrane region" description="Helical" evidence="2">
    <location>
        <begin position="523"/>
        <end position="542"/>
    </location>
</feature>
<accession>A0A9P0C0B8</accession>
<keyword evidence="2" id="KW-0472">Membrane</keyword>
<proteinExistence type="predicted"/>
<feature type="domain" description="Acyltransferase 3" evidence="4">
    <location>
        <begin position="297"/>
        <end position="678"/>
    </location>
</feature>
<dbReference type="Pfam" id="PF01757">
    <property type="entry name" value="Acyl_transf_3"/>
    <property type="match status" value="1"/>
</dbReference>
<feature type="transmembrane region" description="Helical" evidence="2">
    <location>
        <begin position="379"/>
        <end position="400"/>
    </location>
</feature>
<feature type="region of interest" description="Disordered" evidence="1">
    <location>
        <begin position="703"/>
        <end position="723"/>
    </location>
</feature>
<evidence type="ECO:0000313" key="6">
    <source>
        <dbReference type="EMBL" id="CAH0598183.1"/>
    </source>
</evidence>
<feature type="chain" id="PRO_5040402288" description="Nose resistant to fluoxetine protein 6-like" evidence="3">
    <location>
        <begin position="22"/>
        <end position="723"/>
    </location>
</feature>
<dbReference type="AlphaFoldDB" id="A0A9P0C0B8"/>
<feature type="transmembrane region" description="Helical" evidence="2">
    <location>
        <begin position="656"/>
        <end position="681"/>
    </location>
</feature>
<reference evidence="6" key="1">
    <citation type="submission" date="2021-12" db="EMBL/GenBank/DDBJ databases">
        <authorList>
            <person name="King R."/>
        </authorList>
    </citation>
    <scope>NUCLEOTIDE SEQUENCE</scope>
</reference>
<feature type="transmembrane region" description="Helical" evidence="2">
    <location>
        <begin position="300"/>
        <end position="319"/>
    </location>
</feature>
<evidence type="ECO:0008006" key="8">
    <source>
        <dbReference type="Google" id="ProtNLM"/>
    </source>
</evidence>
<dbReference type="OrthoDB" id="10026250at2759"/>
<sequence>MAYTRGLQIILILTFCIGLNAEVLCEVTKCEWTSEVNFNISKTYISNVSSINGAIQHDSSSHIDGIIHEIKEELHSAEDLPCLEKTVLLLENVKNYTLWATWVWNANLLPSGNMYGEWTQLGHYDQCLNPPWLSTHPQFRSQYCIADVRMTNVIKPLDKFDPYGSTEDYLNSPSKLEYPLNRIYWGVCMPAACKPASIAKILRVMYQSTSFSSTAPNITVKDCQIAGAKTHYSLGFYMFIALIITLVTLVAASTYYRKNVVSNEDPDSLDTLVAKSFCLVKNCQDLVKVNKQEIKVINGMRFITAMSIVLIHEIFYLMLSGMSNVLTYEKILDGPIGVLLHLDILVDTFLAMSGLLHIKGLLAYPERQKNLFLVLWKRYLRLIGPFAMTIFFQTAVFIYIGSGPLWLMNGKIETEVCAKTWRLSLMMLNTNPNEICHAVTWYLSCDYQLTILGTVLFYFYQKDKKLGFTAFGTAAVISFIIPGALTYWYQLPTVHFLDMGKILNNVRELSDVGYTYTSSHSRAGPYLVGIAMGYIMTMYNPADYRKTISKKWSIIGTALSLLVMVCMLAFGQFFLKREYSVLEHVVATITNRVGWAVAIACIIGLCEYGTVPLVSKFLGLKVFTPLSRLSYGIYVIHTIIIQRRQGVSRSPQLFDVFNVALNTIGTLSVSIVLSFVMWVLVEAPAISLSNNLLFNNRSKTAANKEPEKNEKVKENGTLKTKAL</sequence>
<organism evidence="6 7">
    <name type="scientific">Chrysodeixis includens</name>
    <name type="common">Soybean looper</name>
    <name type="synonym">Pseudoplusia includens</name>
    <dbReference type="NCBI Taxonomy" id="689277"/>
    <lineage>
        <taxon>Eukaryota</taxon>
        <taxon>Metazoa</taxon>
        <taxon>Ecdysozoa</taxon>
        <taxon>Arthropoda</taxon>
        <taxon>Hexapoda</taxon>
        <taxon>Insecta</taxon>
        <taxon>Pterygota</taxon>
        <taxon>Neoptera</taxon>
        <taxon>Endopterygota</taxon>
        <taxon>Lepidoptera</taxon>
        <taxon>Glossata</taxon>
        <taxon>Ditrysia</taxon>
        <taxon>Noctuoidea</taxon>
        <taxon>Noctuidae</taxon>
        <taxon>Plusiinae</taxon>
        <taxon>Chrysodeixis</taxon>
    </lineage>
</organism>
<gene>
    <name evidence="6" type="ORF">CINC_LOCUS8028</name>
</gene>
<protein>
    <recommendedName>
        <fullName evidence="8">Nose resistant to fluoxetine protein 6-like</fullName>
    </recommendedName>
</protein>
<dbReference type="InterPro" id="IPR006621">
    <property type="entry name" value="Nose-resist-to-fluoxetine_N"/>
</dbReference>